<dbReference type="GO" id="GO:0006357">
    <property type="term" value="P:regulation of transcription by RNA polymerase II"/>
    <property type="evidence" value="ECO:0007669"/>
    <property type="project" value="TreeGrafter"/>
</dbReference>
<feature type="compositionally biased region" description="Polar residues" evidence="3">
    <location>
        <begin position="468"/>
        <end position="479"/>
    </location>
</feature>
<dbReference type="SUPFAM" id="SSF46785">
    <property type="entry name" value="Winged helix' DNA-binding domain"/>
    <property type="match status" value="1"/>
</dbReference>
<dbReference type="PRINTS" id="PR00053">
    <property type="entry name" value="FORKHEAD"/>
</dbReference>
<dbReference type="InterPro" id="IPR001766">
    <property type="entry name" value="Fork_head_dom"/>
</dbReference>
<dbReference type="PANTHER" id="PTHR46878:SF1">
    <property type="entry name" value="FORKHEAD BOX PROTEIN M1"/>
    <property type="match status" value="1"/>
</dbReference>
<dbReference type="SMART" id="SM00339">
    <property type="entry name" value="FH"/>
    <property type="match status" value="1"/>
</dbReference>
<dbReference type="GO" id="GO:0003700">
    <property type="term" value="F:DNA-binding transcription factor activity"/>
    <property type="evidence" value="ECO:0007669"/>
    <property type="project" value="InterPro"/>
</dbReference>
<keyword evidence="2" id="KW-0539">Nucleus</keyword>
<dbReference type="PROSITE" id="PS50039">
    <property type="entry name" value="FORK_HEAD_3"/>
    <property type="match status" value="1"/>
</dbReference>
<feature type="compositionally biased region" description="Polar residues" evidence="3">
    <location>
        <begin position="449"/>
        <end position="461"/>
    </location>
</feature>
<dbReference type="GO" id="GO:0000977">
    <property type="term" value="F:RNA polymerase II transcription regulatory region sequence-specific DNA binding"/>
    <property type="evidence" value="ECO:0007669"/>
    <property type="project" value="TreeGrafter"/>
</dbReference>
<evidence type="ECO:0000259" key="4">
    <source>
        <dbReference type="PROSITE" id="PS50039"/>
    </source>
</evidence>
<reference evidence="5" key="1">
    <citation type="journal article" date="2023" name="PLoS Negl. Trop. Dis.">
        <title>A genome sequence for Biomphalaria pfeifferi, the major vector snail for the human-infecting parasite Schistosoma mansoni.</title>
        <authorList>
            <person name="Bu L."/>
            <person name="Lu L."/>
            <person name="Laidemitt M.R."/>
            <person name="Zhang S.M."/>
            <person name="Mutuku M."/>
            <person name="Mkoji G."/>
            <person name="Steinauer M."/>
            <person name="Loker E.S."/>
        </authorList>
    </citation>
    <scope>NUCLEOTIDE SEQUENCE</scope>
    <source>
        <strain evidence="5">KasaAsao</strain>
    </source>
</reference>
<evidence type="ECO:0000313" key="5">
    <source>
        <dbReference type="EMBL" id="KAK0068389.1"/>
    </source>
</evidence>
<dbReference type="InterPro" id="IPR030456">
    <property type="entry name" value="TF_fork_head_CS_2"/>
</dbReference>
<dbReference type="GO" id="GO:0042127">
    <property type="term" value="P:regulation of cell population proliferation"/>
    <property type="evidence" value="ECO:0007669"/>
    <property type="project" value="TreeGrafter"/>
</dbReference>
<keyword evidence="6" id="KW-1185">Reference proteome</keyword>
<feature type="compositionally biased region" description="Basic residues" evidence="3">
    <location>
        <begin position="487"/>
        <end position="496"/>
    </location>
</feature>
<dbReference type="Gene3D" id="1.10.10.10">
    <property type="entry name" value="Winged helix-like DNA-binding domain superfamily/Winged helix DNA-binding domain"/>
    <property type="match status" value="1"/>
</dbReference>
<organism evidence="5 6">
    <name type="scientific">Biomphalaria pfeifferi</name>
    <name type="common">Bloodfluke planorb</name>
    <name type="synonym">Freshwater snail</name>
    <dbReference type="NCBI Taxonomy" id="112525"/>
    <lineage>
        <taxon>Eukaryota</taxon>
        <taxon>Metazoa</taxon>
        <taxon>Spiralia</taxon>
        <taxon>Lophotrochozoa</taxon>
        <taxon>Mollusca</taxon>
        <taxon>Gastropoda</taxon>
        <taxon>Heterobranchia</taxon>
        <taxon>Euthyneura</taxon>
        <taxon>Panpulmonata</taxon>
        <taxon>Hygrophila</taxon>
        <taxon>Lymnaeoidea</taxon>
        <taxon>Planorbidae</taxon>
        <taxon>Biomphalaria</taxon>
    </lineage>
</organism>
<dbReference type="InterPro" id="IPR042839">
    <property type="entry name" value="FOXM1"/>
</dbReference>
<dbReference type="PANTHER" id="PTHR46878">
    <property type="entry name" value="FORKHEAD BOX PROTEIN M1"/>
    <property type="match status" value="1"/>
</dbReference>
<sequence length="880" mass="95484">MTCHPSPLVQGVFTNQATSSTISRTSLSMTETPMLANIVTSPDSGFSSPTWHCNATDSTPNTVGHKSLPRRLNQDFTAVAAQIRLENFLSTTKRNQDFLRSDSSTESGADPHQLSTRSALLERPMYSYMDLIKMAILSSKDGEMTFQEIISWIETHFPFFKYKAKESWKNSVRHNLSLHADFMKIEGKKKGAKWKLADYARKYHMKLPKTQYVTKKTQVPNVSTNSKKGLKPILPKANFALVPLTSIGHQILQSSSHLSPSFGHNLLPSSRPIASLGHQMFSSSIQPMSPFPQQIQSSIRPSASVGSIASLESLTGSVVLVGSTVGQKSSPGSLASHGSSSGVVTTFGSSSGVVTALGSSSGVVTSLGSSSGVVTTFGSSSRVVTSLGSSSRVVTTFGSSSGVVTSLGSSSRVVTTFGSSSGVVTSLGSSSGVVTALGSSDSISLLTSPTVTKAPQSQESVSAHRPNFKQQTGKVSSVSHPRIILGKSRKSSRQRQKVTTSQTSFDNRKSLLNGSKYAALEPIDIQILDGDSKQETKIVFHLKTAKNSLSENQFFTSSVDVLSPTFSPHSERYSVENNLPNEGQKNMSNTGNRLTLAPACNCRIKKSSKQMYYSERRLCCNTENEPKCKKLKLGESSLKGLPLMSIENISNSIKDTHEIATPVVLKENRNSLNSARNDGSLIVSSKQVDIEQKNTRSRRKQILVQRIPDVSPPKIISSSDYNKQETDLNMILNPSTSSVLSNERIINPEHCSITPPAGGGRFMSSTPKHSPMEYRMTDFLDVTPDQPVSFNQSLSPQNQPILLNDIPLNPQSQQNSFNDIPNDSAYNQHISNVLDTSLPDAISLDLSLLDSIETYLNGNLNESFQTSRFSLTQDLTKHCF</sequence>
<protein>
    <submittedName>
        <fullName evidence="5">Forkhead box protein P1</fullName>
    </submittedName>
</protein>
<dbReference type="CDD" id="cd00059">
    <property type="entry name" value="FH_FOX"/>
    <property type="match status" value="1"/>
</dbReference>
<keyword evidence="1 2" id="KW-0238">DNA-binding</keyword>
<proteinExistence type="predicted"/>
<feature type="domain" description="Fork-head" evidence="4">
    <location>
        <begin position="123"/>
        <end position="196"/>
    </location>
</feature>
<dbReference type="PROSITE" id="PS00658">
    <property type="entry name" value="FORK_HEAD_2"/>
    <property type="match status" value="1"/>
</dbReference>
<reference evidence="5" key="2">
    <citation type="submission" date="2023-04" db="EMBL/GenBank/DDBJ databases">
        <authorList>
            <person name="Bu L."/>
            <person name="Lu L."/>
            <person name="Laidemitt M.R."/>
            <person name="Zhang S.M."/>
            <person name="Mutuku M."/>
            <person name="Mkoji G."/>
            <person name="Steinauer M."/>
            <person name="Loker E.S."/>
        </authorList>
    </citation>
    <scope>NUCLEOTIDE SEQUENCE</scope>
    <source>
        <strain evidence="5">KasaAsao</strain>
        <tissue evidence="5">Whole Snail</tissue>
    </source>
</reference>
<name>A0AAD8FMC2_BIOPF</name>
<feature type="compositionally biased region" description="Polar residues" evidence="3">
    <location>
        <begin position="575"/>
        <end position="590"/>
    </location>
</feature>
<dbReference type="InterPro" id="IPR036388">
    <property type="entry name" value="WH-like_DNA-bd_sf"/>
</dbReference>
<dbReference type="AlphaFoldDB" id="A0AAD8FMC2"/>
<comment type="subcellular location">
    <subcellularLocation>
        <location evidence="2">Nucleus</location>
    </subcellularLocation>
</comment>
<feature type="region of interest" description="Disordered" evidence="3">
    <location>
        <begin position="449"/>
        <end position="506"/>
    </location>
</feature>
<evidence type="ECO:0000256" key="2">
    <source>
        <dbReference type="PROSITE-ProRule" id="PRU00089"/>
    </source>
</evidence>
<evidence type="ECO:0000256" key="3">
    <source>
        <dbReference type="SAM" id="MobiDB-lite"/>
    </source>
</evidence>
<feature type="DNA-binding region" description="Fork-head" evidence="2">
    <location>
        <begin position="123"/>
        <end position="196"/>
    </location>
</feature>
<feature type="region of interest" description="Disordered" evidence="3">
    <location>
        <begin position="571"/>
        <end position="590"/>
    </location>
</feature>
<dbReference type="GO" id="GO:0000086">
    <property type="term" value="P:G2/M transition of mitotic cell cycle"/>
    <property type="evidence" value="ECO:0007669"/>
    <property type="project" value="InterPro"/>
</dbReference>
<dbReference type="InterPro" id="IPR036390">
    <property type="entry name" value="WH_DNA-bd_sf"/>
</dbReference>
<gene>
    <name evidence="5" type="ORF">Bpfe_002324</name>
</gene>
<dbReference type="EMBL" id="JASAOG010000005">
    <property type="protein sequence ID" value="KAK0068389.1"/>
    <property type="molecule type" value="Genomic_DNA"/>
</dbReference>
<evidence type="ECO:0000313" key="6">
    <source>
        <dbReference type="Proteomes" id="UP001233172"/>
    </source>
</evidence>
<feature type="compositionally biased region" description="Polar residues" evidence="3">
    <location>
        <begin position="497"/>
        <end position="506"/>
    </location>
</feature>
<evidence type="ECO:0000256" key="1">
    <source>
        <dbReference type="ARBA" id="ARBA00023125"/>
    </source>
</evidence>
<dbReference type="Proteomes" id="UP001233172">
    <property type="component" value="Unassembled WGS sequence"/>
</dbReference>
<dbReference type="GO" id="GO:0005634">
    <property type="term" value="C:nucleus"/>
    <property type="evidence" value="ECO:0007669"/>
    <property type="project" value="UniProtKB-SubCell"/>
</dbReference>
<accession>A0AAD8FMC2</accession>
<dbReference type="Pfam" id="PF00250">
    <property type="entry name" value="Forkhead"/>
    <property type="match status" value="1"/>
</dbReference>
<comment type="caution">
    <text evidence="5">The sequence shown here is derived from an EMBL/GenBank/DDBJ whole genome shotgun (WGS) entry which is preliminary data.</text>
</comment>